<evidence type="ECO:0000313" key="2">
    <source>
        <dbReference type="Proteomes" id="UP000305064"/>
    </source>
</evidence>
<sequence length="266" mass="30971">MPETAQSDLEHEDRNEAIAALLTQWYTLQLLSTLHPLDTKISQPPHTPSPSLLSSWKTAGMSNLVMETLKQLPYLCGAERKELAPFTRALNYLDDDFAVEVWKDPFGLSEEGEKVQGYLGNCIPLTYCAGEEYGWLLLLDLHTSIIWCKLTCEYKDEIYEISNNAQTQTQIRRPPKDAPKYYYQHYPHNPAPETLKSWINKTKQLLWVPDLSTGIWMQQEKDDWNGSGKYDAMKQLYFECGWPERFDQEEFSIRYGLLSRSRDWDD</sequence>
<dbReference type="Proteomes" id="UP000305064">
    <property type="component" value="Unassembled WGS sequence"/>
</dbReference>
<organism evidence="1 2">
    <name type="scientific">Aureobasidium pullulans</name>
    <name type="common">Black yeast</name>
    <name type="synonym">Pullularia pullulans</name>
    <dbReference type="NCBI Taxonomy" id="5580"/>
    <lineage>
        <taxon>Eukaryota</taxon>
        <taxon>Fungi</taxon>
        <taxon>Dikarya</taxon>
        <taxon>Ascomycota</taxon>
        <taxon>Pezizomycotina</taxon>
        <taxon>Dothideomycetes</taxon>
        <taxon>Dothideomycetidae</taxon>
        <taxon>Dothideales</taxon>
        <taxon>Saccotheciaceae</taxon>
        <taxon>Aureobasidium</taxon>
    </lineage>
</organism>
<proteinExistence type="predicted"/>
<dbReference type="EMBL" id="QZBJ01000077">
    <property type="protein sequence ID" value="THY70398.1"/>
    <property type="molecule type" value="Genomic_DNA"/>
</dbReference>
<gene>
    <name evidence="1" type="ORF">D6C94_08666</name>
</gene>
<evidence type="ECO:0000313" key="1">
    <source>
        <dbReference type="EMBL" id="THY70398.1"/>
    </source>
</evidence>
<dbReference type="AlphaFoldDB" id="A0A4S9PJD6"/>
<accession>A0A4S9PJD6</accession>
<comment type="caution">
    <text evidence="1">The sequence shown here is derived from an EMBL/GenBank/DDBJ whole genome shotgun (WGS) entry which is preliminary data.</text>
</comment>
<reference evidence="1 2" key="1">
    <citation type="submission" date="2018-10" db="EMBL/GenBank/DDBJ databases">
        <title>Fifty Aureobasidium pullulans genomes reveal a recombining polyextremotolerant generalist.</title>
        <authorList>
            <person name="Gostincar C."/>
            <person name="Turk M."/>
            <person name="Zajc J."/>
            <person name="Gunde-Cimerman N."/>
        </authorList>
    </citation>
    <scope>NUCLEOTIDE SEQUENCE [LARGE SCALE GENOMIC DNA]</scope>
    <source>
        <strain evidence="1 2">EXF-4256</strain>
    </source>
</reference>
<protein>
    <submittedName>
        <fullName evidence="1">Uncharacterized protein</fullName>
    </submittedName>
</protein>
<name>A0A4S9PJD6_AURPU</name>